<name>A0A6L9XUW6_9MICO</name>
<dbReference type="PANTHER" id="PTHR30531">
    <property type="entry name" value="FLAGELLAR BIOSYNTHETIC PROTEIN FLHB"/>
    <property type="match status" value="1"/>
</dbReference>
<protein>
    <submittedName>
        <fullName evidence="3">EscU/YscU/HrcU family type III secretion system export apparatus switch protein</fullName>
    </submittedName>
</protein>
<evidence type="ECO:0000313" key="3">
    <source>
        <dbReference type="EMBL" id="NEN05199.1"/>
    </source>
</evidence>
<keyword evidence="4" id="KW-1185">Reference proteome</keyword>
<dbReference type="Proteomes" id="UP000474967">
    <property type="component" value="Unassembled WGS sequence"/>
</dbReference>
<dbReference type="PRINTS" id="PR00950">
    <property type="entry name" value="TYPE3IMSPROT"/>
</dbReference>
<evidence type="ECO:0000256" key="2">
    <source>
        <dbReference type="SAM" id="Phobius"/>
    </source>
</evidence>
<gene>
    <name evidence="3" type="ORF">G3T36_04875</name>
</gene>
<dbReference type="SUPFAM" id="SSF160544">
    <property type="entry name" value="EscU C-terminal domain-like"/>
    <property type="match status" value="1"/>
</dbReference>
<accession>A0A6L9XUW6</accession>
<feature type="transmembrane region" description="Helical" evidence="2">
    <location>
        <begin position="149"/>
        <end position="168"/>
    </location>
</feature>
<dbReference type="GO" id="GO:0009306">
    <property type="term" value="P:protein secretion"/>
    <property type="evidence" value="ECO:0007669"/>
    <property type="project" value="InterPro"/>
</dbReference>
<dbReference type="Pfam" id="PF01312">
    <property type="entry name" value="Bac_export_2"/>
    <property type="match status" value="1"/>
</dbReference>
<evidence type="ECO:0000313" key="4">
    <source>
        <dbReference type="Proteomes" id="UP000474967"/>
    </source>
</evidence>
<dbReference type="PANTHER" id="PTHR30531:SF12">
    <property type="entry name" value="FLAGELLAR BIOSYNTHETIC PROTEIN FLHB"/>
    <property type="match status" value="1"/>
</dbReference>
<feature type="transmembrane region" description="Helical" evidence="2">
    <location>
        <begin position="85"/>
        <end position="106"/>
    </location>
</feature>
<organism evidence="3 4">
    <name type="scientific">Leifsonia tongyongensis</name>
    <dbReference type="NCBI Taxonomy" id="1268043"/>
    <lineage>
        <taxon>Bacteria</taxon>
        <taxon>Bacillati</taxon>
        <taxon>Actinomycetota</taxon>
        <taxon>Actinomycetes</taxon>
        <taxon>Micrococcales</taxon>
        <taxon>Microbacteriaceae</taxon>
        <taxon>Leifsonia</taxon>
    </lineage>
</organism>
<dbReference type="GO" id="GO:0005886">
    <property type="term" value="C:plasma membrane"/>
    <property type="evidence" value="ECO:0007669"/>
    <property type="project" value="TreeGrafter"/>
</dbReference>
<feature type="transmembrane region" description="Helical" evidence="2">
    <location>
        <begin position="180"/>
        <end position="206"/>
    </location>
</feature>
<comment type="caution">
    <text evidence="3">The sequence shown here is derived from an EMBL/GenBank/DDBJ whole genome shotgun (WGS) entry which is preliminary data.</text>
</comment>
<dbReference type="InterPro" id="IPR029025">
    <property type="entry name" value="T3SS_substrate_exporter_C"/>
</dbReference>
<dbReference type="RefSeq" id="WP_163288380.1">
    <property type="nucleotide sequence ID" value="NZ_JAAGWY010000001.1"/>
</dbReference>
<keyword evidence="2" id="KW-1133">Transmembrane helix</keyword>
<sequence length="367" mass="38966">MSDSQERTEDATDKRMKEVRGKGKLSKSQDLTTWLGLGAAALLLPTTIMLGTNATVSELFAVGSAAGAPTDATALQALGAGLSSILPTIALLLVAVVVAVIAGSVVQGGIHVRKLQGKFEQFNLVNGFKHTFGGQALWNGAKALLKTGVVGLALYLVIQGLLPLLMIPGANTLTELVDRAVGGIVALLQTAIIAGLLLAAADVFVVMRRNRKQTRMTKREVRDENKTTDGDPIIKAQRRSRQLAMSRNRMMAAIADADVVLINPTHFAVALRYEPGKSAPRVVAKGAGVIAARIREEAEAKKVPMVKDIPLTRTLHAACDVGHEIPIEFYNAIAHVLTFVMALRRRGAASGVHTLPYTTPRPGGATR</sequence>
<dbReference type="Gene3D" id="3.40.1690.10">
    <property type="entry name" value="secretion proteins EscU"/>
    <property type="match status" value="1"/>
</dbReference>
<feature type="transmembrane region" description="Helical" evidence="2">
    <location>
        <begin position="31"/>
        <end position="50"/>
    </location>
</feature>
<dbReference type="AlphaFoldDB" id="A0A6L9XUW6"/>
<keyword evidence="2" id="KW-0472">Membrane</keyword>
<dbReference type="InterPro" id="IPR006135">
    <property type="entry name" value="T3SS_substrate_exporter"/>
</dbReference>
<dbReference type="EMBL" id="JAAGWY010000001">
    <property type="protein sequence ID" value="NEN05199.1"/>
    <property type="molecule type" value="Genomic_DNA"/>
</dbReference>
<feature type="compositionally biased region" description="Basic and acidic residues" evidence="1">
    <location>
        <begin position="1"/>
        <end position="21"/>
    </location>
</feature>
<feature type="region of interest" description="Disordered" evidence="1">
    <location>
        <begin position="1"/>
        <end position="24"/>
    </location>
</feature>
<proteinExistence type="predicted"/>
<evidence type="ECO:0000256" key="1">
    <source>
        <dbReference type="SAM" id="MobiDB-lite"/>
    </source>
</evidence>
<keyword evidence="2" id="KW-0812">Transmembrane</keyword>
<reference evidence="3 4" key="1">
    <citation type="journal article" date="2014" name="J. Microbiol.">
        <title>Diaminobutyricibacter tongyongensis gen. nov., sp. nov. and Homoserinibacter gongjuensis gen. nov., sp. nov. belong to the family Microbacteriaceae.</title>
        <authorList>
            <person name="Kim S.J."/>
            <person name="Ahn J.H."/>
            <person name="Weon H.Y."/>
            <person name="Hamada M."/>
            <person name="Suzuki K."/>
            <person name="Kwon S.W."/>
        </authorList>
    </citation>
    <scope>NUCLEOTIDE SEQUENCE [LARGE SCALE GENOMIC DNA]</scope>
    <source>
        <strain evidence="3 4">NBRC 108724</strain>
    </source>
</reference>